<dbReference type="FunFam" id="3.40.50.300:FF:000016">
    <property type="entry name" value="Oligopeptide ABC transporter ATP-binding component"/>
    <property type="match status" value="1"/>
</dbReference>
<evidence type="ECO:0000256" key="9">
    <source>
        <dbReference type="ARBA" id="ARBA00023136"/>
    </source>
</evidence>
<dbReference type="GO" id="GO:0005886">
    <property type="term" value="C:plasma membrane"/>
    <property type="evidence" value="ECO:0007669"/>
    <property type="project" value="UniProtKB-SubCell"/>
</dbReference>
<evidence type="ECO:0000256" key="8">
    <source>
        <dbReference type="ARBA" id="ARBA00022967"/>
    </source>
</evidence>
<dbReference type="Pfam" id="PF08352">
    <property type="entry name" value="oligo_HPY"/>
    <property type="match status" value="1"/>
</dbReference>
<evidence type="ECO:0000256" key="5">
    <source>
        <dbReference type="ARBA" id="ARBA00022519"/>
    </source>
</evidence>
<dbReference type="CDD" id="cd03257">
    <property type="entry name" value="ABC_NikE_OppD_transporters"/>
    <property type="match status" value="1"/>
</dbReference>
<dbReference type="NCBIfam" id="TIGR01727">
    <property type="entry name" value="oligo_HPY"/>
    <property type="match status" value="1"/>
</dbReference>
<dbReference type="AlphaFoldDB" id="A0A6B0YPB4"/>
<evidence type="ECO:0000313" key="11">
    <source>
        <dbReference type="EMBL" id="MXY92025.1"/>
    </source>
</evidence>
<dbReference type="InterPro" id="IPR003439">
    <property type="entry name" value="ABC_transporter-like_ATP-bd"/>
</dbReference>
<evidence type="ECO:0000256" key="3">
    <source>
        <dbReference type="ARBA" id="ARBA00022448"/>
    </source>
</evidence>
<keyword evidence="7 11" id="KW-0067">ATP-binding</keyword>
<dbReference type="SUPFAM" id="SSF52540">
    <property type="entry name" value="P-loop containing nucleoside triphosphate hydrolases"/>
    <property type="match status" value="1"/>
</dbReference>
<keyword evidence="6" id="KW-0547">Nucleotide-binding</keyword>
<evidence type="ECO:0000256" key="1">
    <source>
        <dbReference type="ARBA" id="ARBA00004202"/>
    </source>
</evidence>
<dbReference type="PROSITE" id="PS00211">
    <property type="entry name" value="ABC_TRANSPORTER_1"/>
    <property type="match status" value="1"/>
</dbReference>
<dbReference type="InterPro" id="IPR027417">
    <property type="entry name" value="P-loop_NTPase"/>
</dbReference>
<keyword evidence="9" id="KW-0472">Membrane</keyword>
<dbReference type="Pfam" id="PF00005">
    <property type="entry name" value="ABC_tran"/>
    <property type="match status" value="1"/>
</dbReference>
<name>A0A6B0YPB4_9CHLR</name>
<protein>
    <submittedName>
        <fullName evidence="11">ABC transporter ATP-binding protein</fullName>
    </submittedName>
</protein>
<evidence type="ECO:0000256" key="7">
    <source>
        <dbReference type="ARBA" id="ARBA00022840"/>
    </source>
</evidence>
<dbReference type="InterPro" id="IPR003593">
    <property type="entry name" value="AAA+_ATPase"/>
</dbReference>
<keyword evidence="5" id="KW-0997">Cell inner membrane</keyword>
<evidence type="ECO:0000259" key="10">
    <source>
        <dbReference type="PROSITE" id="PS50893"/>
    </source>
</evidence>
<evidence type="ECO:0000256" key="6">
    <source>
        <dbReference type="ARBA" id="ARBA00022741"/>
    </source>
</evidence>
<dbReference type="PANTHER" id="PTHR43297:SF14">
    <property type="entry name" value="ATPASE AAA-TYPE CORE DOMAIN-CONTAINING PROTEIN"/>
    <property type="match status" value="1"/>
</dbReference>
<dbReference type="InterPro" id="IPR017871">
    <property type="entry name" value="ABC_transporter-like_CS"/>
</dbReference>
<reference evidence="11" key="1">
    <citation type="submission" date="2019-09" db="EMBL/GenBank/DDBJ databases">
        <title>Characterisation of the sponge microbiome using genome-centric metagenomics.</title>
        <authorList>
            <person name="Engelberts J.P."/>
            <person name="Robbins S.J."/>
            <person name="De Goeij J.M."/>
            <person name="Aranda M."/>
            <person name="Bell S.C."/>
            <person name="Webster N.S."/>
        </authorList>
    </citation>
    <scope>NUCLEOTIDE SEQUENCE</scope>
    <source>
        <strain evidence="11">SB0664_bin_27</strain>
    </source>
</reference>
<dbReference type="InterPro" id="IPR013563">
    <property type="entry name" value="Oligopep_ABC_C"/>
</dbReference>
<sequence length="338" mass="37067">MLLEVKGLKTHFFLAQGIVRALEGVDFTVRRGQTVGLVGESGCGKSITARSIMAIVPSPGRVVEGEVLFHLQNQENGSVTDQVIDMTKIDAMGTQARSIRGGEISMVFQEPMTSLSPVHTIGNQIIEAILLHQDVDKEEARAQAIDVLNRVGMPQPERTIDRYPHQLSGGMRQRAMIAMALSCRPSLLIADEPTTALDVTTQAQILTLMRELQDELGMAIIFITHDLGVIAQMVDYVVVMYLGEVVEMADVDTIFYDPKHPYTQALLRSIPLLGRKSAQGITSQLTAIRGSVPDPYSIPEGCPFHPRCRKAIAGVCDTRNPPLLELEGGHKVRCVLYE</sequence>
<dbReference type="InterPro" id="IPR050388">
    <property type="entry name" value="ABC_Ni/Peptide_Import"/>
</dbReference>
<dbReference type="Gene3D" id="3.40.50.300">
    <property type="entry name" value="P-loop containing nucleotide triphosphate hydrolases"/>
    <property type="match status" value="1"/>
</dbReference>
<comment type="similarity">
    <text evidence="2">Belongs to the ABC transporter superfamily.</text>
</comment>
<dbReference type="GO" id="GO:0016887">
    <property type="term" value="F:ATP hydrolysis activity"/>
    <property type="evidence" value="ECO:0007669"/>
    <property type="project" value="InterPro"/>
</dbReference>
<keyword evidence="8" id="KW-1278">Translocase</keyword>
<comment type="subcellular location">
    <subcellularLocation>
        <location evidence="1">Cell membrane</location>
        <topology evidence="1">Peripheral membrane protein</topology>
    </subcellularLocation>
</comment>
<accession>A0A6B0YPB4</accession>
<evidence type="ECO:0000256" key="4">
    <source>
        <dbReference type="ARBA" id="ARBA00022475"/>
    </source>
</evidence>
<dbReference type="EMBL" id="VXRG01000008">
    <property type="protein sequence ID" value="MXY92025.1"/>
    <property type="molecule type" value="Genomic_DNA"/>
</dbReference>
<dbReference type="GO" id="GO:0005524">
    <property type="term" value="F:ATP binding"/>
    <property type="evidence" value="ECO:0007669"/>
    <property type="project" value="UniProtKB-KW"/>
</dbReference>
<evidence type="ECO:0000256" key="2">
    <source>
        <dbReference type="ARBA" id="ARBA00005417"/>
    </source>
</evidence>
<organism evidence="11">
    <name type="scientific">Caldilineaceae bacterium SB0664_bin_27</name>
    <dbReference type="NCBI Taxonomy" id="2605260"/>
    <lineage>
        <taxon>Bacteria</taxon>
        <taxon>Bacillati</taxon>
        <taxon>Chloroflexota</taxon>
        <taxon>Caldilineae</taxon>
        <taxon>Caldilineales</taxon>
        <taxon>Caldilineaceae</taxon>
    </lineage>
</organism>
<dbReference type="PANTHER" id="PTHR43297">
    <property type="entry name" value="OLIGOPEPTIDE TRANSPORT ATP-BINDING PROTEIN APPD"/>
    <property type="match status" value="1"/>
</dbReference>
<comment type="caution">
    <text evidence="11">The sequence shown here is derived from an EMBL/GenBank/DDBJ whole genome shotgun (WGS) entry which is preliminary data.</text>
</comment>
<keyword evidence="4" id="KW-1003">Cell membrane</keyword>
<feature type="domain" description="ABC transporter" evidence="10">
    <location>
        <begin position="3"/>
        <end position="267"/>
    </location>
</feature>
<proteinExistence type="inferred from homology"/>
<gene>
    <name evidence="11" type="ORF">F4Y42_01100</name>
</gene>
<dbReference type="SMART" id="SM00382">
    <property type="entry name" value="AAA"/>
    <property type="match status" value="1"/>
</dbReference>
<dbReference type="PROSITE" id="PS50893">
    <property type="entry name" value="ABC_TRANSPORTER_2"/>
    <property type="match status" value="1"/>
</dbReference>
<keyword evidence="3" id="KW-0813">Transport</keyword>
<dbReference type="GO" id="GO:0015833">
    <property type="term" value="P:peptide transport"/>
    <property type="evidence" value="ECO:0007669"/>
    <property type="project" value="InterPro"/>
</dbReference>